<name>A0A2T1IZZ4_ACIRA</name>
<evidence type="ECO:0000313" key="3">
    <source>
        <dbReference type="Proteomes" id="UP000314285"/>
    </source>
</evidence>
<dbReference type="InterPro" id="IPR007296">
    <property type="entry name" value="DUF403"/>
</dbReference>
<organism evidence="2 3">
    <name type="scientific">Acinetobacter radioresistens</name>
    <dbReference type="NCBI Taxonomy" id="40216"/>
    <lineage>
        <taxon>Bacteria</taxon>
        <taxon>Pseudomonadati</taxon>
        <taxon>Pseudomonadota</taxon>
        <taxon>Gammaproteobacteria</taxon>
        <taxon>Moraxellales</taxon>
        <taxon>Moraxellaceae</taxon>
        <taxon>Acinetobacter</taxon>
    </lineage>
</organism>
<reference evidence="2 3" key="1">
    <citation type="submission" date="2019-06" db="EMBL/GenBank/DDBJ databases">
        <title>Genome of Acinetobacter radioresistens APH1, a phenol degrading strain.</title>
        <authorList>
            <person name="Liu Y."/>
        </authorList>
    </citation>
    <scope>NUCLEOTIDE SEQUENCE [LARGE SCALE GENOMIC DNA]</scope>
    <source>
        <strain evidence="2 3">APH1</strain>
    </source>
</reference>
<dbReference type="AlphaFoldDB" id="A0A2T1IZZ4"/>
<dbReference type="Pfam" id="PF04168">
    <property type="entry name" value="Alpha-E"/>
    <property type="match status" value="1"/>
</dbReference>
<dbReference type="Proteomes" id="UP000314285">
    <property type="component" value="Unassembled WGS sequence"/>
</dbReference>
<protein>
    <recommendedName>
        <fullName evidence="1">DUF403 domain-containing protein</fullName>
    </recommendedName>
</protein>
<feature type="domain" description="DUF403" evidence="1">
    <location>
        <begin position="52"/>
        <end position="164"/>
    </location>
</feature>
<comment type="caution">
    <text evidence="2">The sequence shown here is derived from an EMBL/GenBank/DDBJ whole genome shotgun (WGS) entry which is preliminary data.</text>
</comment>
<dbReference type="STRING" id="40216.GCA_001917365_00394"/>
<evidence type="ECO:0000313" key="2">
    <source>
        <dbReference type="EMBL" id="TNX94135.1"/>
    </source>
</evidence>
<sequence length="199" mass="23052">MILLSSNAYNIYWLGRYLARTQYLCGRVPFKNDQEAVEFAHAFCLPAYDACSLNELVFDPEQPYSFSQQFKTAKDNIQELRGLLSAKAYAELNQLIRQASSNASYLCDVVTDCTEIFESEEQDVFLFFMLGQKIEILDTQLRFKQSIQGTLNDLDTIVMMLHSLGWEAVELAWQELKEHPTLIAFYAFNDQLQYMFELS</sequence>
<gene>
    <name evidence="2" type="ORF">FHY67_01325</name>
</gene>
<dbReference type="EMBL" id="VFBM01000001">
    <property type="protein sequence ID" value="TNX94135.1"/>
    <property type="molecule type" value="Genomic_DNA"/>
</dbReference>
<evidence type="ECO:0000259" key="1">
    <source>
        <dbReference type="Pfam" id="PF04168"/>
    </source>
</evidence>
<dbReference type="RefSeq" id="WP_005014846.1">
    <property type="nucleotide sequence ID" value="NZ_BKHE01000030.1"/>
</dbReference>
<proteinExistence type="predicted"/>
<accession>A0A2T1IZZ4</accession>